<dbReference type="AlphaFoldDB" id="A0A5B8MJT8"/>
<dbReference type="PANTHER" id="PTHR43097">
    <property type="entry name" value="GLUTAMINE-TRNA LIGASE"/>
    <property type="match status" value="1"/>
</dbReference>
<dbReference type="EC" id="6.1.1.17" evidence="3"/>
<dbReference type="PRINTS" id="PR00987">
    <property type="entry name" value="TRNASYNTHGLU"/>
</dbReference>
<evidence type="ECO:0000256" key="4">
    <source>
        <dbReference type="ARBA" id="ARBA00022490"/>
    </source>
</evidence>
<evidence type="ECO:0000256" key="9">
    <source>
        <dbReference type="ARBA" id="ARBA00022917"/>
    </source>
</evidence>
<dbReference type="Gene3D" id="1.10.1160.10">
    <property type="entry name" value="Glutamyl-trna Synthetase, Domain 2"/>
    <property type="match status" value="1"/>
</dbReference>
<evidence type="ECO:0000256" key="10">
    <source>
        <dbReference type="ARBA" id="ARBA00023146"/>
    </source>
</evidence>
<keyword evidence="8 13" id="KW-0067">ATP-binding</keyword>
<dbReference type="GO" id="GO:0017102">
    <property type="term" value="C:methionyl glutamyl tRNA synthetase complex"/>
    <property type="evidence" value="ECO:0007669"/>
    <property type="project" value="TreeGrafter"/>
</dbReference>
<dbReference type="InterPro" id="IPR014729">
    <property type="entry name" value="Rossmann-like_a/b/a_fold"/>
</dbReference>
<dbReference type="STRING" id="1764295.A0A5B8MJT8"/>
<comment type="subcellular location">
    <subcellularLocation>
        <location evidence="1">Cytoplasm</location>
    </subcellularLocation>
</comment>
<sequence>MSLASLEFHERSVPLGALACAELGGLGGKVEQVSRKDVNPKDPPKLVVKADGTRFEGAATCLRYFARAGSKKSQLFLDGHPVEGTQIDQWIDWSVVLKPGQGLPELLKQINAFVSTRTYLVGGVLTLADVAIWGTLASMPLWVNKLKKDKSLVGLVKWYDTCSAIPEFAKVLSEQSKPKKSAASADGKKADTGGSFEIKLTGAVKGKVVTRFPPEPSGYLHIGHAKACLLNQYFAQHYEGKLLLRFDDTNPSKEKDEFVENILQDLKSLGIEADQTSYTSDHFPQLLDLAEKMIKKGFLYADDTPVEKMREERMEGINSVRRDRSVEENLKIFKEMQDGTEEGQKHCIRVKLDMQNLNKALRDPVCFRCNLTPHHRTGTTYKVYPTYDFACPFVDSFEGVTHALRTNEYKDREDQFQWILKLQREVLPKLPKVNIWEFSRLNMVNTVMSKRKLQWFVDTGKVSSWTDPRFPTVQGLLRRGLTVPALRDFILQQGASKNTTNQSWDKIWTLNKKLVDPVCARHTAVISEKMVPVELVNGPAEPQVETVLRHKKNPATGKKSMTKLNRILIDYADAKVLSKGEEVTFMSWGNCFIEDIKVNGAGEITGLVGKLNPGGDFKTTKLKLTWLADIQDNVNVRLVYYDHLITKKKIEEGDNFEDLVNTKSKVETMAIADGNCRNLQKSEIIQFERKGYFIVDEPYMKESKPIVLNYIPDGRTKGK</sequence>
<keyword evidence="9 13" id="KW-0648">Protein biosynthesis</keyword>
<keyword evidence="6 13" id="KW-0436">Ligase</keyword>
<keyword evidence="10 13" id="KW-0030">Aminoacyl-tRNA synthetase</keyword>
<dbReference type="InterPro" id="IPR020061">
    <property type="entry name" value="Glu_tRNA_lig_a-bdl"/>
</dbReference>
<dbReference type="Gene3D" id="1.20.1050.130">
    <property type="match status" value="1"/>
</dbReference>
<dbReference type="PROSITE" id="PS00178">
    <property type="entry name" value="AA_TRNA_LIGASE_I"/>
    <property type="match status" value="1"/>
</dbReference>
<evidence type="ECO:0000313" key="15">
    <source>
        <dbReference type="EMBL" id="QDZ20551.1"/>
    </source>
</evidence>
<evidence type="ECO:0000256" key="8">
    <source>
        <dbReference type="ARBA" id="ARBA00022840"/>
    </source>
</evidence>
<dbReference type="InterPro" id="IPR020059">
    <property type="entry name" value="Glu/Gln-tRNA-synth_Ib_codon-bd"/>
</dbReference>
<dbReference type="HAMAP" id="MF_02076">
    <property type="entry name" value="Glu_tRNA_synth_type2"/>
    <property type="match status" value="1"/>
</dbReference>
<dbReference type="InterPro" id="IPR050132">
    <property type="entry name" value="Gln/Glu-tRNA_Ligase"/>
</dbReference>
<evidence type="ECO:0000256" key="1">
    <source>
        <dbReference type="ARBA" id="ARBA00004496"/>
    </source>
</evidence>
<evidence type="ECO:0000256" key="2">
    <source>
        <dbReference type="ARBA" id="ARBA00008927"/>
    </source>
</evidence>
<dbReference type="FunFam" id="1.10.1160.10:FF:000001">
    <property type="entry name" value="Glutamine--tRNA ligase"/>
    <property type="match status" value="1"/>
</dbReference>
<protein>
    <recommendedName>
        <fullName evidence="3">glutamate--tRNA ligase</fullName>
        <ecNumber evidence="3">6.1.1.17</ecNumber>
    </recommendedName>
    <alternativeName>
        <fullName evidence="11">Glutamyl-tRNA synthetase</fullName>
    </alternativeName>
</protein>
<dbReference type="GO" id="GO:0005829">
    <property type="term" value="C:cytosol"/>
    <property type="evidence" value="ECO:0007669"/>
    <property type="project" value="TreeGrafter"/>
</dbReference>
<dbReference type="InterPro" id="IPR049437">
    <property type="entry name" value="tRNA-synt_1c_C2"/>
</dbReference>
<comment type="catalytic activity">
    <reaction evidence="12">
        <text>tRNA(Glu) + L-glutamate + ATP = L-glutamyl-tRNA(Glu) + AMP + diphosphate</text>
        <dbReference type="Rhea" id="RHEA:23540"/>
        <dbReference type="Rhea" id="RHEA-COMP:9663"/>
        <dbReference type="Rhea" id="RHEA-COMP:9680"/>
        <dbReference type="ChEBI" id="CHEBI:29985"/>
        <dbReference type="ChEBI" id="CHEBI:30616"/>
        <dbReference type="ChEBI" id="CHEBI:33019"/>
        <dbReference type="ChEBI" id="CHEBI:78442"/>
        <dbReference type="ChEBI" id="CHEBI:78520"/>
        <dbReference type="ChEBI" id="CHEBI:456215"/>
        <dbReference type="EC" id="6.1.1.17"/>
    </reaction>
</comment>
<dbReference type="OrthoDB" id="10250478at2759"/>
<dbReference type="Pfam" id="PF20974">
    <property type="entry name" value="tRNA-synt_1c_C2"/>
    <property type="match status" value="1"/>
</dbReference>
<dbReference type="EMBL" id="CP031037">
    <property type="protein sequence ID" value="QDZ20551.1"/>
    <property type="molecule type" value="Genomic_DNA"/>
</dbReference>
<dbReference type="InterPro" id="IPR036282">
    <property type="entry name" value="Glutathione-S-Trfase_C_sf"/>
</dbReference>
<dbReference type="PANTHER" id="PTHR43097:SF5">
    <property type="entry name" value="GLUTAMATE--TRNA LIGASE"/>
    <property type="match status" value="1"/>
</dbReference>
<dbReference type="Pfam" id="PF14497">
    <property type="entry name" value="GST_C_3"/>
    <property type="match status" value="1"/>
</dbReference>
<evidence type="ECO:0000256" key="5">
    <source>
        <dbReference type="ARBA" id="ARBA00022553"/>
    </source>
</evidence>
<keyword evidence="7 13" id="KW-0547">Nucleotide-binding</keyword>
<keyword evidence="4" id="KW-0963">Cytoplasm</keyword>
<dbReference type="InterPro" id="IPR010987">
    <property type="entry name" value="Glutathione-S-Trfase_C-like"/>
</dbReference>
<dbReference type="InterPro" id="IPR004526">
    <property type="entry name" value="Glu-tRNA-synth_arc/euk"/>
</dbReference>
<dbReference type="FunFam" id="2.40.240.10:FF:000004">
    <property type="entry name" value="Glutamyl-tRNA synthetase, cytoplasmic"/>
    <property type="match status" value="1"/>
</dbReference>
<dbReference type="GO" id="GO:0006424">
    <property type="term" value="P:glutamyl-tRNA aminoacylation"/>
    <property type="evidence" value="ECO:0007669"/>
    <property type="project" value="InterPro"/>
</dbReference>
<evidence type="ECO:0000256" key="12">
    <source>
        <dbReference type="ARBA" id="ARBA00048351"/>
    </source>
</evidence>
<dbReference type="PROSITE" id="PS50405">
    <property type="entry name" value="GST_CTER"/>
    <property type="match status" value="1"/>
</dbReference>
<dbReference type="Gene3D" id="3.40.50.620">
    <property type="entry name" value="HUPs"/>
    <property type="match status" value="1"/>
</dbReference>
<evidence type="ECO:0000256" key="13">
    <source>
        <dbReference type="RuleBase" id="RU363037"/>
    </source>
</evidence>
<dbReference type="FunFam" id="3.90.800.10:FF:000001">
    <property type="entry name" value="Glutamine--tRNA ligase"/>
    <property type="match status" value="1"/>
</dbReference>
<dbReference type="GO" id="GO:0009791">
    <property type="term" value="P:post-embryonic development"/>
    <property type="evidence" value="ECO:0007669"/>
    <property type="project" value="UniProtKB-ARBA"/>
</dbReference>
<dbReference type="SUPFAM" id="SSF47616">
    <property type="entry name" value="GST C-terminal domain-like"/>
    <property type="match status" value="1"/>
</dbReference>
<keyword evidence="16" id="KW-1185">Reference proteome</keyword>
<dbReference type="InterPro" id="IPR001412">
    <property type="entry name" value="aa-tRNA-synth_I_CS"/>
</dbReference>
<dbReference type="GO" id="GO:0005524">
    <property type="term" value="F:ATP binding"/>
    <property type="evidence" value="ECO:0007669"/>
    <property type="project" value="UniProtKB-KW"/>
</dbReference>
<dbReference type="CDD" id="cd10289">
    <property type="entry name" value="GST_C_AaRS_like"/>
    <property type="match status" value="1"/>
</dbReference>
<evidence type="ECO:0000313" key="16">
    <source>
        <dbReference type="Proteomes" id="UP000316726"/>
    </source>
</evidence>
<accession>A0A5B8MJT8</accession>
<name>A0A5B8MJT8_9CHLO</name>
<feature type="domain" description="GST C-terminal" evidence="14">
    <location>
        <begin position="45"/>
        <end position="182"/>
    </location>
</feature>
<dbReference type="InterPro" id="IPR020056">
    <property type="entry name" value="Rbsml_bL25/Gln-tRNA_synth_N"/>
</dbReference>
<comment type="similarity">
    <text evidence="2">Belongs to the class-I aminoacyl-tRNA synthetase family. Glutamate--tRNA ligase type 2 subfamily.</text>
</comment>
<dbReference type="InterPro" id="IPR004046">
    <property type="entry name" value="GST_C"/>
</dbReference>
<proteinExistence type="inferred from homology"/>
<evidence type="ECO:0000256" key="3">
    <source>
        <dbReference type="ARBA" id="ARBA00012835"/>
    </source>
</evidence>
<evidence type="ECO:0000256" key="6">
    <source>
        <dbReference type="ARBA" id="ARBA00022598"/>
    </source>
</evidence>
<dbReference type="FunFam" id="3.40.50.620:FF:000037">
    <property type="entry name" value="Glutamine--tRNA ligase cytoplasmic"/>
    <property type="match status" value="1"/>
</dbReference>
<dbReference type="GO" id="GO:0004818">
    <property type="term" value="F:glutamate-tRNA ligase activity"/>
    <property type="evidence" value="ECO:0007669"/>
    <property type="project" value="UniProtKB-EC"/>
</dbReference>
<dbReference type="Gene3D" id="3.90.800.10">
    <property type="entry name" value="Glutamyl-tRNA Synthetase, Domain 3"/>
    <property type="match status" value="1"/>
</dbReference>
<dbReference type="Pfam" id="PF03950">
    <property type="entry name" value="tRNA-synt_1c_C"/>
    <property type="match status" value="1"/>
</dbReference>
<dbReference type="SUPFAM" id="SSF50715">
    <property type="entry name" value="Ribosomal protein L25-like"/>
    <property type="match status" value="1"/>
</dbReference>
<dbReference type="Gene3D" id="2.40.240.10">
    <property type="entry name" value="Ribosomal Protein L25, Chain P"/>
    <property type="match status" value="1"/>
</dbReference>
<dbReference type="Pfam" id="PF00749">
    <property type="entry name" value="tRNA-synt_1c"/>
    <property type="match status" value="1"/>
</dbReference>
<dbReference type="GO" id="GO:0048608">
    <property type="term" value="P:reproductive structure development"/>
    <property type="evidence" value="ECO:0007669"/>
    <property type="project" value="UniProtKB-ARBA"/>
</dbReference>
<dbReference type="InterPro" id="IPR020058">
    <property type="entry name" value="Glu/Gln-tRNA-synth_Ib_cat-dom"/>
</dbReference>
<evidence type="ECO:0000256" key="7">
    <source>
        <dbReference type="ARBA" id="ARBA00022741"/>
    </source>
</evidence>
<organism evidence="15 16">
    <name type="scientific">Chloropicon primus</name>
    <dbReference type="NCBI Taxonomy" id="1764295"/>
    <lineage>
        <taxon>Eukaryota</taxon>
        <taxon>Viridiplantae</taxon>
        <taxon>Chlorophyta</taxon>
        <taxon>Chloropicophyceae</taxon>
        <taxon>Chloropicales</taxon>
        <taxon>Chloropicaceae</taxon>
        <taxon>Chloropicon</taxon>
    </lineage>
</organism>
<dbReference type="NCBIfam" id="TIGR00463">
    <property type="entry name" value="gltX_arch"/>
    <property type="match status" value="1"/>
</dbReference>
<dbReference type="InterPro" id="IPR011035">
    <property type="entry name" value="Ribosomal_bL25/Gln-tRNA_synth"/>
</dbReference>
<keyword evidence="5" id="KW-0597">Phosphoprotein</keyword>
<evidence type="ECO:0000259" key="14">
    <source>
        <dbReference type="PROSITE" id="PS50405"/>
    </source>
</evidence>
<gene>
    <name evidence="15" type="ORF">A3770_04p30690</name>
</gene>
<dbReference type="InterPro" id="IPR000924">
    <property type="entry name" value="Glu/Gln-tRNA-synth"/>
</dbReference>
<dbReference type="Proteomes" id="UP000316726">
    <property type="component" value="Chromosome 4"/>
</dbReference>
<dbReference type="SUPFAM" id="SSF52374">
    <property type="entry name" value="Nucleotidylyl transferase"/>
    <property type="match status" value="1"/>
</dbReference>
<evidence type="ECO:0000256" key="11">
    <source>
        <dbReference type="ARBA" id="ARBA00030865"/>
    </source>
</evidence>
<reference evidence="15 16" key="1">
    <citation type="submission" date="2018-07" db="EMBL/GenBank/DDBJ databases">
        <title>The complete nuclear genome of the prasinophyte Chloropicon primus (CCMP1205).</title>
        <authorList>
            <person name="Pombert J.-F."/>
            <person name="Otis C."/>
            <person name="Turmel M."/>
            <person name="Lemieux C."/>
        </authorList>
    </citation>
    <scope>NUCLEOTIDE SEQUENCE [LARGE SCALE GENOMIC DNA]</scope>
    <source>
        <strain evidence="15 16">CCMP1205</strain>
    </source>
</reference>